<evidence type="ECO:0000313" key="2">
    <source>
        <dbReference type="EMBL" id="PYH93946.1"/>
    </source>
</evidence>
<reference evidence="2 3" key="1">
    <citation type="submission" date="2018-02" db="EMBL/GenBank/DDBJ databases">
        <title>The genomes of Aspergillus section Nigri reveals drivers in fungal speciation.</title>
        <authorList>
            <consortium name="DOE Joint Genome Institute"/>
            <person name="Vesth T.C."/>
            <person name="Nybo J."/>
            <person name="Theobald S."/>
            <person name="Brandl J."/>
            <person name="Frisvad J.C."/>
            <person name="Nielsen K.F."/>
            <person name="Lyhne E.K."/>
            <person name="Kogle M.E."/>
            <person name="Kuo A."/>
            <person name="Riley R."/>
            <person name="Clum A."/>
            <person name="Nolan M."/>
            <person name="Lipzen A."/>
            <person name="Salamov A."/>
            <person name="Henrissat B."/>
            <person name="Wiebenga A."/>
            <person name="De vries R.P."/>
            <person name="Grigoriev I.V."/>
            <person name="Mortensen U.H."/>
            <person name="Andersen M.R."/>
            <person name="Baker S.E."/>
        </authorList>
    </citation>
    <scope>NUCLEOTIDE SEQUENCE [LARGE SCALE GENOMIC DNA]</scope>
    <source>
        <strain evidence="2 3">CBS 707.79</strain>
    </source>
</reference>
<dbReference type="EMBL" id="KZ825882">
    <property type="protein sequence ID" value="PYH93946.1"/>
    <property type="molecule type" value="Genomic_DNA"/>
</dbReference>
<keyword evidence="3" id="KW-1185">Reference proteome</keyword>
<dbReference type="VEuPathDB" id="FungiDB:BO71DRAFT_399285"/>
<dbReference type="OrthoDB" id="5388486at2759"/>
<sequence>MARFQPFADLPHMSSGDNLPQDYELFPSQYESYPDPTMVQRPPGFQMQMSPVELPMKSPYFTSCAPWSGETVLSHHPGSLAAPSEFSSPWCSDLASSPGAESPESSSSWLNVGCYMSPPYTCDDTMLSQPGFDSCSSPAAFTGVDSLVAPSQLYPEPEPIVKLETQTENIVDESLCYNSPPQHNESDIICDVQSYPYPDRISQQAACHPPSLQSKSRKVSKPTAGRIGKRTRKPSAKAGSISAPKPRSKTNNKKDAVASQVFICSFSHFGCQSTFVSKNEWKRHVASQHIQPGFFRCDVGRCSLDNLSKDQSLESNNCPAYNETHLVNDFNRKDLFTQHQRRMHAPWVARNRKHPETDQERDEFEQSLEAVRNRCWHEQRKPPAQSRCGFCGQHFTGARSWNERMEHVGRHYEKGDTRFEAEDLLLRHWAMEEEIIRKVGTEWKLAALCEK</sequence>
<gene>
    <name evidence="2" type="ORF">BO71DRAFT_399285</name>
</gene>
<evidence type="ECO:0000313" key="3">
    <source>
        <dbReference type="Proteomes" id="UP000247810"/>
    </source>
</evidence>
<dbReference type="GO" id="GO:0003700">
    <property type="term" value="F:DNA-binding transcription factor activity"/>
    <property type="evidence" value="ECO:0007669"/>
    <property type="project" value="InterPro"/>
</dbReference>
<feature type="region of interest" description="Disordered" evidence="1">
    <location>
        <begin position="204"/>
        <end position="254"/>
    </location>
</feature>
<dbReference type="AlphaFoldDB" id="A0A319D979"/>
<organism evidence="2 3">
    <name type="scientific">Aspergillus ellipticus CBS 707.79</name>
    <dbReference type="NCBI Taxonomy" id="1448320"/>
    <lineage>
        <taxon>Eukaryota</taxon>
        <taxon>Fungi</taxon>
        <taxon>Dikarya</taxon>
        <taxon>Ascomycota</taxon>
        <taxon>Pezizomycotina</taxon>
        <taxon>Eurotiomycetes</taxon>
        <taxon>Eurotiomycetidae</taxon>
        <taxon>Eurotiales</taxon>
        <taxon>Aspergillaceae</taxon>
        <taxon>Aspergillus</taxon>
        <taxon>Aspergillus subgen. Circumdati</taxon>
    </lineage>
</organism>
<accession>A0A319D979</accession>
<dbReference type="InterPro" id="IPR039970">
    <property type="entry name" value="TF_Grauzone"/>
</dbReference>
<evidence type="ECO:0000256" key="1">
    <source>
        <dbReference type="SAM" id="MobiDB-lite"/>
    </source>
</evidence>
<proteinExistence type="predicted"/>
<dbReference type="Proteomes" id="UP000247810">
    <property type="component" value="Unassembled WGS sequence"/>
</dbReference>
<dbReference type="PANTHER" id="PTHR23225">
    <property type="entry name" value="ZINC FINGER PROTEIN"/>
    <property type="match status" value="1"/>
</dbReference>
<protein>
    <submittedName>
        <fullName evidence="2">C2H2 finger domain protein</fullName>
    </submittedName>
</protein>
<name>A0A319D979_9EURO</name>
<dbReference type="PANTHER" id="PTHR23225:SF2">
    <property type="entry name" value="AT09679P-RELATED"/>
    <property type="match status" value="1"/>
</dbReference>